<dbReference type="RefSeq" id="WP_151651084.1">
    <property type="nucleotide sequence ID" value="NZ_WBVX01000002.1"/>
</dbReference>
<accession>A0A6L3YX42</accession>
<dbReference type="PANTHER" id="PTHR47642:SF5">
    <property type="entry name" value="ATP-DEPENDENT DNA HELICASE"/>
    <property type="match status" value="1"/>
</dbReference>
<comment type="caution">
    <text evidence="2">The sequence shown here is derived from an EMBL/GenBank/DDBJ whole genome shotgun (WGS) entry which is preliminary data.</text>
</comment>
<organism evidence="2 3">
    <name type="scientific">Brucella tritici</name>
    <dbReference type="NCBI Taxonomy" id="94626"/>
    <lineage>
        <taxon>Bacteria</taxon>
        <taxon>Pseudomonadati</taxon>
        <taxon>Pseudomonadota</taxon>
        <taxon>Alphaproteobacteria</taxon>
        <taxon>Hyphomicrobiales</taxon>
        <taxon>Brucellaceae</taxon>
        <taxon>Brucella/Ochrobactrum group</taxon>
        <taxon>Brucella</taxon>
    </lineage>
</organism>
<dbReference type="Pfam" id="PF13604">
    <property type="entry name" value="AAA_30"/>
    <property type="match status" value="1"/>
</dbReference>
<dbReference type="Proteomes" id="UP000481643">
    <property type="component" value="Unassembled WGS sequence"/>
</dbReference>
<protein>
    <submittedName>
        <fullName evidence="2">AAA family ATPase</fullName>
    </submittedName>
</protein>
<dbReference type="SUPFAM" id="SSF52540">
    <property type="entry name" value="P-loop containing nucleoside triphosphate hydrolases"/>
    <property type="match status" value="1"/>
</dbReference>
<dbReference type="EMBL" id="WBVX01000002">
    <property type="protein sequence ID" value="KAB2689705.1"/>
    <property type="molecule type" value="Genomic_DNA"/>
</dbReference>
<dbReference type="InterPro" id="IPR027785">
    <property type="entry name" value="UvrD-like_helicase_C"/>
</dbReference>
<evidence type="ECO:0000259" key="1">
    <source>
        <dbReference type="SMART" id="SM00382"/>
    </source>
</evidence>
<dbReference type="Gene3D" id="3.40.50.300">
    <property type="entry name" value="P-loop containing nucleotide triphosphate hydrolases"/>
    <property type="match status" value="2"/>
</dbReference>
<feature type="domain" description="AAA+ ATPase" evidence="1">
    <location>
        <begin position="23"/>
        <end position="209"/>
    </location>
</feature>
<dbReference type="InterPro" id="IPR027417">
    <property type="entry name" value="P-loop_NTPase"/>
</dbReference>
<proteinExistence type="predicted"/>
<dbReference type="InterPro" id="IPR003593">
    <property type="entry name" value="AAA+_ATPase"/>
</dbReference>
<evidence type="ECO:0000313" key="2">
    <source>
        <dbReference type="EMBL" id="KAB2689705.1"/>
    </source>
</evidence>
<dbReference type="SMART" id="SM00382">
    <property type="entry name" value="AAA"/>
    <property type="match status" value="1"/>
</dbReference>
<dbReference type="CDD" id="cd18809">
    <property type="entry name" value="SF1_C_RecD"/>
    <property type="match status" value="1"/>
</dbReference>
<evidence type="ECO:0000313" key="3">
    <source>
        <dbReference type="Proteomes" id="UP000481643"/>
    </source>
</evidence>
<dbReference type="Pfam" id="PF13538">
    <property type="entry name" value="UvrD_C_2"/>
    <property type="match status" value="1"/>
</dbReference>
<dbReference type="Gene3D" id="2.30.30.940">
    <property type="match status" value="1"/>
</dbReference>
<gene>
    <name evidence="2" type="ORF">F9L08_03330</name>
</gene>
<name>A0A6L3YX42_9HYPH</name>
<reference evidence="2 3" key="1">
    <citation type="submission" date="2019-09" db="EMBL/GenBank/DDBJ databases">
        <title>Taxonomic organization of the family Brucellaceae based on a phylogenomic approach.</title>
        <authorList>
            <person name="Leclercq S."/>
            <person name="Cloeckaert A."/>
            <person name="Zygmunt M.S."/>
        </authorList>
    </citation>
    <scope>NUCLEOTIDE SEQUENCE [LARGE SCALE GENOMIC DNA]</scope>
    <source>
        <strain evidence="2 3">WS1830</strain>
    </source>
</reference>
<dbReference type="InterPro" id="IPR051055">
    <property type="entry name" value="PIF1_helicase"/>
</dbReference>
<dbReference type="AlphaFoldDB" id="A0A6L3YX42"/>
<sequence>MKLSPQQDQAIKAVSTWLKDPGAKQTFYLAGYAGTGKTTLARRLAEDIGRVCFGAFTGKAALVLRSKGCEDASTLHSLIYKIENPNSPIPRFVKNYDSAVRYSDLVIVDEVSMVGEELGRDLLSFGTRVLVLGDPAQLPPVKGEGFFTAGDPDFMLTEVHRQAADNPIIAMSMKVRQRESLDFGAFGDSRVIRREELETDNVLAADQILVGKNSTRRNFNQRLRELKGMKGDFMVNDRVVCLKNNREMGLLNGGIWNVDKVLRQSRDTTTMYVSPLDSGMTKQPVEVITHHAWTRGQERDLHWKDARRFQPFDYAYALTCHKSQGSQWDNVMVFDEGGIFPEPERWLYTAITRAAEKVTVVQ</sequence>
<dbReference type="PANTHER" id="PTHR47642">
    <property type="entry name" value="ATP-DEPENDENT DNA HELICASE"/>
    <property type="match status" value="1"/>
</dbReference>